<accession>A0A1T5MCS6</accession>
<dbReference type="SMART" id="SM00060">
    <property type="entry name" value="FN3"/>
    <property type="match status" value="1"/>
</dbReference>
<dbReference type="InterPro" id="IPR035992">
    <property type="entry name" value="Ricin_B-like_lectins"/>
</dbReference>
<dbReference type="AlphaFoldDB" id="A0A1T5MCS6"/>
<dbReference type="SUPFAM" id="SSF49265">
    <property type="entry name" value="Fibronectin type III"/>
    <property type="match status" value="1"/>
</dbReference>
<sequence length="970" mass="104663">MLLLAFSLSYAQKTVYIPTQFSEAPWNEWSWSKTYQSANFCIFWGNKVGTNPATYSDVNLRFDPAVVAGYLEASFAKFVTEIGFVSNASTKQLGQYKIIIVMNDTYNGANGPTGWAFGGSYDNTIGAMWVHPNATRDAYVLSHEFAHSLQGQISIQENTTGGGYVGYDPAGWFWECHANYMRCVEFPQFAADDMPRWTATSSYHVSSTRHHYTTFKWLMNIQQNYGGTNMVNRMWRESAANEHPVVTFRRLSGWSQTQLNDFMYDYAKREVIFDYPAQGFGSAMRTQRNTFKTNAGENHYLWRVYTLLNQVSASNGRYIVPDHSAPQDYGFNIIPLYTTCASKTVHVKFKGHTEVNSTAGWRWGFVAVKANGTTVRYGTMSNASDGEATFTLAADETQLYLVVVGAPTTHTSYLWEAGWPKIKRYPYELRIENAVPEGYQSTYRDDVRALYAGHTHSNGGGWVANTATVASSVYVAPKALVVGTSNLSGNVRVEGTARLERVTASGSVVFSGDVNVIGGTYTNTVQVQERAILNDCSASGNAIIKGNALAWGSTYGNGVVVGGDAELGSCSTAGVYLQTPHPNNGRAECDGKGMSDASNTDVNAAYTQFTDAQMSWTAIGCGGTADTQAPSTPGTPASSNVTSTGVTLSWTAATDNVAVTGYDVLQNGTVVQTVTGTTVGLTGLTASTTYSFTVKAKDAAGNISAASGALSVTTSSSGGTGPVVGGIYKITARHSGKSFCMRGGTGATGNNVQLTQYTYQSGTHQQFKAEANGTYFRLTPQHATSKALDVTGNATADGANIIQYTWSGSNNQQWSFVSIGSGYYQIVSRSSGKCLGVASASTADDANVQQFTCSTSATNQHFTFEAIASSASAVTLMDTDARIATDESKLQVYPNPVRGSFTVELSGFSPQEEITLQVVNLTGKEIFTDELKLKRTATYNTASYGMKESVYILKAVNSKRVLIQKMLVLE</sequence>
<gene>
    <name evidence="2" type="ORF">SAMN05660236_5042</name>
</gene>
<dbReference type="Gene3D" id="2.60.40.10">
    <property type="entry name" value="Immunoglobulins"/>
    <property type="match status" value="1"/>
</dbReference>
<dbReference type="Pfam" id="PF14200">
    <property type="entry name" value="RicinB_lectin_2"/>
    <property type="match status" value="2"/>
</dbReference>
<dbReference type="InterPro" id="IPR026444">
    <property type="entry name" value="Secre_tail"/>
</dbReference>
<dbReference type="Pfam" id="PF19527">
    <property type="entry name" value="DUF6055"/>
    <property type="match status" value="1"/>
</dbReference>
<dbReference type="Pfam" id="PF18962">
    <property type="entry name" value="Por_Secre_tail"/>
    <property type="match status" value="1"/>
</dbReference>
<dbReference type="Gene3D" id="2.80.10.50">
    <property type="match status" value="2"/>
</dbReference>
<dbReference type="InterPro" id="IPR003961">
    <property type="entry name" value="FN3_dom"/>
</dbReference>
<proteinExistence type="predicted"/>
<dbReference type="InterPro" id="IPR011004">
    <property type="entry name" value="Trimer_LpxA-like_sf"/>
</dbReference>
<dbReference type="STRING" id="688867.SAMN05660236_5042"/>
<dbReference type="EMBL" id="FUZU01000004">
    <property type="protein sequence ID" value="SKC86047.1"/>
    <property type="molecule type" value="Genomic_DNA"/>
</dbReference>
<dbReference type="InterPro" id="IPR036116">
    <property type="entry name" value="FN3_sf"/>
</dbReference>
<dbReference type="PROSITE" id="PS50853">
    <property type="entry name" value="FN3"/>
    <property type="match status" value="1"/>
</dbReference>
<evidence type="ECO:0000313" key="2">
    <source>
        <dbReference type="EMBL" id="SKC86047.1"/>
    </source>
</evidence>
<dbReference type="Proteomes" id="UP000190961">
    <property type="component" value="Unassembled WGS sequence"/>
</dbReference>
<dbReference type="SUPFAM" id="SSF51161">
    <property type="entry name" value="Trimeric LpxA-like enzymes"/>
    <property type="match status" value="1"/>
</dbReference>
<dbReference type="CDD" id="cd00063">
    <property type="entry name" value="FN3"/>
    <property type="match status" value="1"/>
</dbReference>
<dbReference type="NCBIfam" id="TIGR04183">
    <property type="entry name" value="Por_Secre_tail"/>
    <property type="match status" value="1"/>
</dbReference>
<feature type="domain" description="Fibronectin type-III" evidence="1">
    <location>
        <begin position="632"/>
        <end position="717"/>
    </location>
</feature>
<evidence type="ECO:0000259" key="1">
    <source>
        <dbReference type="PROSITE" id="PS50853"/>
    </source>
</evidence>
<organism evidence="2 3">
    <name type="scientific">Ohtaekwangia koreensis</name>
    <dbReference type="NCBI Taxonomy" id="688867"/>
    <lineage>
        <taxon>Bacteria</taxon>
        <taxon>Pseudomonadati</taxon>
        <taxon>Bacteroidota</taxon>
        <taxon>Cytophagia</taxon>
        <taxon>Cytophagales</taxon>
        <taxon>Fulvivirgaceae</taxon>
        <taxon>Ohtaekwangia</taxon>
    </lineage>
</organism>
<dbReference type="Pfam" id="PF00041">
    <property type="entry name" value="fn3"/>
    <property type="match status" value="1"/>
</dbReference>
<dbReference type="CDD" id="cd00161">
    <property type="entry name" value="beta-trefoil_Ricin-like"/>
    <property type="match status" value="1"/>
</dbReference>
<dbReference type="SUPFAM" id="SSF50370">
    <property type="entry name" value="Ricin B-like lectins"/>
    <property type="match status" value="1"/>
</dbReference>
<dbReference type="InterPro" id="IPR013783">
    <property type="entry name" value="Ig-like_fold"/>
</dbReference>
<dbReference type="InterPro" id="IPR045690">
    <property type="entry name" value="DUF6055"/>
</dbReference>
<reference evidence="2 3" key="1">
    <citation type="submission" date="2017-02" db="EMBL/GenBank/DDBJ databases">
        <authorList>
            <person name="Peterson S.W."/>
        </authorList>
    </citation>
    <scope>NUCLEOTIDE SEQUENCE [LARGE SCALE GENOMIC DNA]</scope>
    <source>
        <strain evidence="2 3">DSM 25262</strain>
    </source>
</reference>
<dbReference type="InterPro" id="IPR000772">
    <property type="entry name" value="Ricin_B_lectin"/>
</dbReference>
<dbReference type="SMART" id="SM00458">
    <property type="entry name" value="RICIN"/>
    <property type="match status" value="1"/>
</dbReference>
<evidence type="ECO:0000313" key="3">
    <source>
        <dbReference type="Proteomes" id="UP000190961"/>
    </source>
</evidence>
<protein>
    <submittedName>
        <fullName evidence="2">Por secretion system C-terminal sorting domain-containing protein</fullName>
    </submittedName>
</protein>
<keyword evidence="3" id="KW-1185">Reference proteome</keyword>
<dbReference type="PROSITE" id="PS50231">
    <property type="entry name" value="RICIN_B_LECTIN"/>
    <property type="match status" value="1"/>
</dbReference>
<name>A0A1T5MCS6_9BACT</name>